<evidence type="ECO:0000313" key="3">
    <source>
        <dbReference type="Proteomes" id="UP000664417"/>
    </source>
</evidence>
<dbReference type="AlphaFoldDB" id="A0A8J7Q278"/>
<keyword evidence="3" id="KW-1185">Reference proteome</keyword>
<accession>A0A8J7Q278</accession>
<dbReference type="EMBL" id="JAFREP010000004">
    <property type="protein sequence ID" value="MBO1317925.1"/>
    <property type="molecule type" value="Genomic_DNA"/>
</dbReference>
<name>A0A8J7Q278_9BACT</name>
<protein>
    <submittedName>
        <fullName evidence="2">Uncharacterized protein</fullName>
    </submittedName>
</protein>
<sequence length="152" mass="17193">MKYWSLCCLLLGMSAFAQTDYVAPLRTLLENRSNVKTVLVVFNARNMDEIPVPETMGSTKVIKVGIKSVSDVSRNIVNDILKREPVQAMLLYDDGEKLVTNKRTVTYLMKQSKKFNLEIYSDSQAKSSRAIHGRVVRKGSQWELVYELGTDG</sequence>
<evidence type="ECO:0000313" key="2">
    <source>
        <dbReference type="EMBL" id="MBO1317925.1"/>
    </source>
</evidence>
<dbReference type="Proteomes" id="UP000664417">
    <property type="component" value="Unassembled WGS sequence"/>
</dbReference>
<organism evidence="2 3">
    <name type="scientific">Acanthopleuribacter pedis</name>
    <dbReference type="NCBI Taxonomy" id="442870"/>
    <lineage>
        <taxon>Bacteria</taxon>
        <taxon>Pseudomonadati</taxon>
        <taxon>Acidobacteriota</taxon>
        <taxon>Holophagae</taxon>
        <taxon>Acanthopleuribacterales</taxon>
        <taxon>Acanthopleuribacteraceae</taxon>
        <taxon>Acanthopleuribacter</taxon>
    </lineage>
</organism>
<feature type="signal peptide" evidence="1">
    <location>
        <begin position="1"/>
        <end position="17"/>
    </location>
</feature>
<comment type="caution">
    <text evidence="2">The sequence shown here is derived from an EMBL/GenBank/DDBJ whole genome shotgun (WGS) entry which is preliminary data.</text>
</comment>
<feature type="chain" id="PRO_5035151511" evidence="1">
    <location>
        <begin position="18"/>
        <end position="152"/>
    </location>
</feature>
<keyword evidence="1" id="KW-0732">Signal</keyword>
<dbReference type="RefSeq" id="WP_207857438.1">
    <property type="nucleotide sequence ID" value="NZ_JAFREP010000004.1"/>
</dbReference>
<proteinExistence type="predicted"/>
<gene>
    <name evidence="2" type="ORF">J3U88_05585</name>
</gene>
<evidence type="ECO:0000256" key="1">
    <source>
        <dbReference type="SAM" id="SignalP"/>
    </source>
</evidence>
<reference evidence="2" key="1">
    <citation type="submission" date="2021-03" db="EMBL/GenBank/DDBJ databases">
        <authorList>
            <person name="Wang G."/>
        </authorList>
    </citation>
    <scope>NUCLEOTIDE SEQUENCE</scope>
    <source>
        <strain evidence="2">KCTC 12899</strain>
    </source>
</reference>